<evidence type="ECO:0000259" key="12">
    <source>
        <dbReference type="Pfam" id="PF00441"/>
    </source>
</evidence>
<dbReference type="Gene3D" id="2.40.110.10">
    <property type="entry name" value="Butyryl-CoA Dehydrogenase, subunit A, domain 2"/>
    <property type="match status" value="1"/>
</dbReference>
<dbReference type="SUPFAM" id="SSF56645">
    <property type="entry name" value="Acyl-CoA dehydrogenase NM domain-like"/>
    <property type="match status" value="1"/>
</dbReference>
<dbReference type="GO" id="GO:0050660">
    <property type="term" value="F:flavin adenine dinucleotide binding"/>
    <property type="evidence" value="ECO:0007669"/>
    <property type="project" value="InterPro"/>
</dbReference>
<gene>
    <name evidence="15" type="ORF">C7B46_09890</name>
</gene>
<evidence type="ECO:0000256" key="4">
    <source>
        <dbReference type="ARBA" id="ARBA00022827"/>
    </source>
</evidence>
<comment type="catalytic activity">
    <reaction evidence="10">
        <text>glutaryl-CoA + oxidized [electron-transfer flavoprotein] + 2 H(+) = (2E)-butenoyl-CoA + reduced [electron-transfer flavoprotein] + CO2</text>
        <dbReference type="Rhea" id="RHEA:13389"/>
        <dbReference type="Rhea" id="RHEA-COMP:10685"/>
        <dbReference type="Rhea" id="RHEA-COMP:10686"/>
        <dbReference type="ChEBI" id="CHEBI:15378"/>
        <dbReference type="ChEBI" id="CHEBI:16526"/>
        <dbReference type="ChEBI" id="CHEBI:57332"/>
        <dbReference type="ChEBI" id="CHEBI:57378"/>
        <dbReference type="ChEBI" id="CHEBI:57692"/>
        <dbReference type="ChEBI" id="CHEBI:58307"/>
        <dbReference type="EC" id="1.3.8.6"/>
    </reaction>
</comment>
<keyword evidence="6 11" id="KW-0560">Oxidoreductase</keyword>
<evidence type="ECO:0000256" key="11">
    <source>
        <dbReference type="RuleBase" id="RU362125"/>
    </source>
</evidence>
<evidence type="ECO:0000256" key="9">
    <source>
        <dbReference type="ARBA" id="ARBA00039033"/>
    </source>
</evidence>
<name>A0A2T2XG29_9FIRM</name>
<dbReference type="FunFam" id="1.10.540.10:FF:000002">
    <property type="entry name" value="Acyl-CoA dehydrogenase FadE19"/>
    <property type="match status" value="1"/>
</dbReference>
<reference evidence="15 16" key="1">
    <citation type="journal article" date="2014" name="BMC Genomics">
        <title>Comparison of environmental and isolate Sulfobacillus genomes reveals diverse carbon, sulfur, nitrogen, and hydrogen metabolisms.</title>
        <authorList>
            <person name="Justice N.B."/>
            <person name="Norman A."/>
            <person name="Brown C.T."/>
            <person name="Singh A."/>
            <person name="Thomas B.C."/>
            <person name="Banfield J.F."/>
        </authorList>
    </citation>
    <scope>NUCLEOTIDE SEQUENCE [LARGE SCALE GENOMIC DNA]</scope>
    <source>
        <strain evidence="15">AMDSBA4</strain>
    </source>
</reference>
<keyword evidence="5" id="KW-0809">Transit peptide</keyword>
<dbReference type="SUPFAM" id="SSF47203">
    <property type="entry name" value="Acyl-CoA dehydrogenase C-terminal domain-like"/>
    <property type="match status" value="1"/>
</dbReference>
<dbReference type="InterPro" id="IPR006089">
    <property type="entry name" value="Acyl-CoA_DH_CS"/>
</dbReference>
<evidence type="ECO:0000313" key="16">
    <source>
        <dbReference type="Proteomes" id="UP000242972"/>
    </source>
</evidence>
<evidence type="ECO:0000256" key="6">
    <source>
        <dbReference type="ARBA" id="ARBA00023002"/>
    </source>
</evidence>
<proteinExistence type="inferred from homology"/>
<organism evidence="15 16">
    <name type="scientific">Sulfobacillus benefaciens</name>
    <dbReference type="NCBI Taxonomy" id="453960"/>
    <lineage>
        <taxon>Bacteria</taxon>
        <taxon>Bacillati</taxon>
        <taxon>Bacillota</taxon>
        <taxon>Clostridia</taxon>
        <taxon>Eubacteriales</taxon>
        <taxon>Clostridiales Family XVII. Incertae Sedis</taxon>
        <taxon>Sulfobacillus</taxon>
    </lineage>
</organism>
<sequence>MAQTDNLSVHIDNYFGIEDQLSSEEVQVRDTVRRFVDAKVRPYAGKWWLDGIFPTDLVPQLAELGVFGPTLPEQYGGAGLSPIAYGLMMQELERGDSGLRSFASVQSGLAMYAIYKYGSEEQRMAYLPKMAAGEIIGCFGLTEPDAGSDPAAMRTVAKSVPGGVRITGVKRWITNGNLAQIAVVWAKDDEGVIRGYIVPTSSEGFAARHISTKASMRMSVTSELYLDNVFVPQDHILPASRGLGSPLGCLTQARYGIAWGTVGAALDCLNEAASYAQTRMAFGKPIAATQLMQERLVDMLSMTVNMQLKALQLGRLYQSGAMRYPQVSLTKRDNARSALIVARMAREILGGNGISVDYPPIRHLTNLETVDTYEGTYEIHTLIVGRDLLGENAF</sequence>
<dbReference type="PANTHER" id="PTHR42807">
    <property type="entry name" value="GLUTARYL-COA DEHYDROGENASE, MITOCHONDRIAL"/>
    <property type="match status" value="1"/>
</dbReference>
<evidence type="ECO:0000256" key="10">
    <source>
        <dbReference type="ARBA" id="ARBA00049493"/>
    </source>
</evidence>
<dbReference type="InterPro" id="IPR046373">
    <property type="entry name" value="Acyl-CoA_Oxase/DH_mid-dom_sf"/>
</dbReference>
<dbReference type="GO" id="GO:0033539">
    <property type="term" value="P:fatty acid beta-oxidation using acyl-CoA dehydrogenase"/>
    <property type="evidence" value="ECO:0007669"/>
    <property type="project" value="TreeGrafter"/>
</dbReference>
<dbReference type="InterPro" id="IPR052033">
    <property type="entry name" value="Glutaryl-CoA_DH_mitochondrial"/>
</dbReference>
<evidence type="ECO:0000256" key="3">
    <source>
        <dbReference type="ARBA" id="ARBA00022630"/>
    </source>
</evidence>
<feature type="domain" description="Acyl-CoA oxidase/dehydrogenase middle" evidence="13">
    <location>
        <begin position="138"/>
        <end position="229"/>
    </location>
</feature>
<dbReference type="PROSITE" id="PS00073">
    <property type="entry name" value="ACYL_COA_DH_2"/>
    <property type="match status" value="1"/>
</dbReference>
<dbReference type="InterPro" id="IPR009100">
    <property type="entry name" value="AcylCoA_DH/oxidase_NM_dom_sf"/>
</dbReference>
<dbReference type="PROSITE" id="PS00072">
    <property type="entry name" value="ACYL_COA_DH_1"/>
    <property type="match status" value="1"/>
</dbReference>
<dbReference type="PANTHER" id="PTHR42807:SF1">
    <property type="entry name" value="GLUTARYL-COA DEHYDROGENASE, MITOCHONDRIAL"/>
    <property type="match status" value="1"/>
</dbReference>
<comment type="pathway">
    <text evidence="8">Amino-acid metabolism; tryptophan metabolism.</text>
</comment>
<evidence type="ECO:0000259" key="14">
    <source>
        <dbReference type="Pfam" id="PF02771"/>
    </source>
</evidence>
<comment type="similarity">
    <text evidence="2 11">Belongs to the acyl-CoA dehydrogenase family.</text>
</comment>
<keyword evidence="3 11" id="KW-0285">Flavoprotein</keyword>
<dbReference type="Pfam" id="PF00441">
    <property type="entry name" value="Acyl-CoA_dh_1"/>
    <property type="match status" value="1"/>
</dbReference>
<dbReference type="InterPro" id="IPR013786">
    <property type="entry name" value="AcylCoA_DH/ox_N"/>
</dbReference>
<dbReference type="InterPro" id="IPR006091">
    <property type="entry name" value="Acyl-CoA_Oxase/DH_mid-dom"/>
</dbReference>
<dbReference type="InterPro" id="IPR009075">
    <property type="entry name" value="AcylCo_DH/oxidase_C"/>
</dbReference>
<evidence type="ECO:0000256" key="1">
    <source>
        <dbReference type="ARBA" id="ARBA00001974"/>
    </source>
</evidence>
<dbReference type="GO" id="GO:0000062">
    <property type="term" value="F:fatty-acyl-CoA binding"/>
    <property type="evidence" value="ECO:0007669"/>
    <property type="project" value="TreeGrafter"/>
</dbReference>
<dbReference type="AlphaFoldDB" id="A0A2T2XG29"/>
<comment type="pathway">
    <text evidence="7">Amino-acid metabolism; lysine degradation.</text>
</comment>
<dbReference type="Gene3D" id="1.20.140.10">
    <property type="entry name" value="Butyryl-CoA Dehydrogenase, subunit A, domain 3"/>
    <property type="match status" value="1"/>
</dbReference>
<feature type="domain" description="Acyl-CoA dehydrogenase/oxidase C-terminal" evidence="12">
    <location>
        <begin position="241"/>
        <end position="388"/>
    </location>
</feature>
<dbReference type="GO" id="GO:0046949">
    <property type="term" value="P:fatty-acyl-CoA biosynthetic process"/>
    <property type="evidence" value="ECO:0007669"/>
    <property type="project" value="TreeGrafter"/>
</dbReference>
<protein>
    <recommendedName>
        <fullName evidence="9">glutaryl-CoA dehydrogenase (ETF)</fullName>
        <ecNumber evidence="9">1.3.8.6</ecNumber>
    </recommendedName>
</protein>
<evidence type="ECO:0000259" key="13">
    <source>
        <dbReference type="Pfam" id="PF02770"/>
    </source>
</evidence>
<dbReference type="InterPro" id="IPR036250">
    <property type="entry name" value="AcylCo_DH-like_C"/>
</dbReference>
<dbReference type="InterPro" id="IPR037069">
    <property type="entry name" value="AcylCoA_DH/ox_N_sf"/>
</dbReference>
<dbReference type="Proteomes" id="UP000242972">
    <property type="component" value="Unassembled WGS sequence"/>
</dbReference>
<dbReference type="Pfam" id="PF02770">
    <property type="entry name" value="Acyl-CoA_dh_M"/>
    <property type="match status" value="1"/>
</dbReference>
<evidence type="ECO:0000256" key="5">
    <source>
        <dbReference type="ARBA" id="ARBA00022946"/>
    </source>
</evidence>
<keyword evidence="4 11" id="KW-0274">FAD</keyword>
<accession>A0A2T2XG29</accession>
<feature type="domain" description="Acyl-CoA dehydrogenase/oxidase N-terminal" evidence="14">
    <location>
        <begin position="23"/>
        <end position="134"/>
    </location>
</feature>
<dbReference type="EMBL" id="PXYW01000020">
    <property type="protein sequence ID" value="PSR33464.1"/>
    <property type="molecule type" value="Genomic_DNA"/>
</dbReference>
<comment type="cofactor">
    <cofactor evidence="1 11">
        <name>FAD</name>
        <dbReference type="ChEBI" id="CHEBI:57692"/>
    </cofactor>
</comment>
<evidence type="ECO:0000256" key="8">
    <source>
        <dbReference type="ARBA" id="ARBA00037927"/>
    </source>
</evidence>
<dbReference type="EC" id="1.3.8.6" evidence="9"/>
<evidence type="ECO:0000256" key="7">
    <source>
        <dbReference type="ARBA" id="ARBA00037899"/>
    </source>
</evidence>
<dbReference type="GO" id="GO:0004361">
    <property type="term" value="F:glutaryl-CoA dehydrogenase activity"/>
    <property type="evidence" value="ECO:0007669"/>
    <property type="project" value="UniProtKB-EC"/>
</dbReference>
<evidence type="ECO:0000256" key="2">
    <source>
        <dbReference type="ARBA" id="ARBA00009347"/>
    </source>
</evidence>
<dbReference type="Pfam" id="PF02771">
    <property type="entry name" value="Acyl-CoA_dh_N"/>
    <property type="match status" value="1"/>
</dbReference>
<dbReference type="Gene3D" id="1.10.540.10">
    <property type="entry name" value="Acyl-CoA dehydrogenase/oxidase, N-terminal domain"/>
    <property type="match status" value="1"/>
</dbReference>
<evidence type="ECO:0000313" key="15">
    <source>
        <dbReference type="EMBL" id="PSR33464.1"/>
    </source>
</evidence>
<comment type="caution">
    <text evidence="15">The sequence shown here is derived from an EMBL/GenBank/DDBJ whole genome shotgun (WGS) entry which is preliminary data.</text>
</comment>